<sequence length="186" mass="20749">MRRKLQALPLWVTALLAWPFVTVCVLAASLLVNPFIGVQKSFADLAIDAAIRGLSIGPVTVIILARYHRRAREVTGIEDRDELRVVQRATQKGPVPSDPRLRAAARNLALDLREKQLMLRPFAVCFEILLGLAFTAAVVWSFWFAVVATLFFLIAALTWTAPRRIERRIELLSDAENTSADTKGAR</sequence>
<name>A0A9X1NL36_9ACTN</name>
<reference evidence="2" key="1">
    <citation type="submission" date="2021-11" db="EMBL/GenBank/DDBJ databases">
        <title>Streptomyces corallinus and Kineosporia corallina sp. nov., two new coral-derived marine actinobacteria.</title>
        <authorList>
            <person name="Buangrab K."/>
            <person name="Sutthacheep M."/>
            <person name="Yeemin T."/>
            <person name="Harunari E."/>
            <person name="Igarashi Y."/>
            <person name="Sripreechasak P."/>
            <person name="Kanchanasin P."/>
            <person name="Tanasupawat S."/>
            <person name="Phongsopitanun W."/>
        </authorList>
    </citation>
    <scope>NUCLEOTIDE SEQUENCE</scope>
    <source>
        <strain evidence="2">JCM 31032</strain>
    </source>
</reference>
<feature type="transmembrane region" description="Helical" evidence="1">
    <location>
        <begin position="117"/>
        <end position="136"/>
    </location>
</feature>
<proteinExistence type="predicted"/>
<feature type="transmembrane region" description="Helical" evidence="1">
    <location>
        <begin position="142"/>
        <end position="161"/>
    </location>
</feature>
<organism evidence="2 3">
    <name type="scientific">Kineosporia babensis</name>
    <dbReference type="NCBI Taxonomy" id="499548"/>
    <lineage>
        <taxon>Bacteria</taxon>
        <taxon>Bacillati</taxon>
        <taxon>Actinomycetota</taxon>
        <taxon>Actinomycetes</taxon>
        <taxon>Kineosporiales</taxon>
        <taxon>Kineosporiaceae</taxon>
        <taxon>Kineosporia</taxon>
    </lineage>
</organism>
<keyword evidence="1" id="KW-0812">Transmembrane</keyword>
<accession>A0A9X1NL36</accession>
<keyword evidence="1" id="KW-1133">Transmembrane helix</keyword>
<protein>
    <submittedName>
        <fullName evidence="2">Uncharacterized protein</fullName>
    </submittedName>
</protein>
<evidence type="ECO:0000313" key="3">
    <source>
        <dbReference type="Proteomes" id="UP001138997"/>
    </source>
</evidence>
<dbReference type="AlphaFoldDB" id="A0A9X1NL36"/>
<evidence type="ECO:0000313" key="2">
    <source>
        <dbReference type="EMBL" id="MCD5315078.1"/>
    </source>
</evidence>
<keyword evidence="1" id="KW-0472">Membrane</keyword>
<dbReference type="RefSeq" id="WP_231447884.1">
    <property type="nucleotide sequence ID" value="NZ_JAJOMB010000020.1"/>
</dbReference>
<dbReference type="Proteomes" id="UP001138997">
    <property type="component" value="Unassembled WGS sequence"/>
</dbReference>
<keyword evidence="3" id="KW-1185">Reference proteome</keyword>
<feature type="transmembrane region" description="Helical" evidence="1">
    <location>
        <begin position="43"/>
        <end position="65"/>
    </location>
</feature>
<gene>
    <name evidence="2" type="ORF">LR394_29650</name>
</gene>
<evidence type="ECO:0000256" key="1">
    <source>
        <dbReference type="SAM" id="Phobius"/>
    </source>
</evidence>
<comment type="caution">
    <text evidence="2">The sequence shown here is derived from an EMBL/GenBank/DDBJ whole genome shotgun (WGS) entry which is preliminary data.</text>
</comment>
<dbReference type="EMBL" id="JAJOMB010000020">
    <property type="protein sequence ID" value="MCD5315078.1"/>
    <property type="molecule type" value="Genomic_DNA"/>
</dbReference>